<sequence>MSTVTASLALGPVADVPLSRINPVAQLSAMAVVTVVLLTSLDVVTPAVVVAAELCLLPAAGLSRPRDLWRRTWPLLIGAGSVGLVNVLLSDDATVVTGVGLALRVIGLALPGVLLVASTDPVRLADALTLHWRLSTRFAFGALAALRLVPLLVTEFESVRLARRTRGVSAGRNPIARVRLVAGIGFALLVGAVRRGSRLATAMDARGFDSGIPRTNARGSSLHRRDVVFVGGAVVVCVLAVALSVLAGAWDPVFVGG</sequence>
<dbReference type="Proteomes" id="UP001499924">
    <property type="component" value="Unassembled WGS sequence"/>
</dbReference>
<proteinExistence type="predicted"/>
<dbReference type="InterPro" id="IPR003339">
    <property type="entry name" value="ABC/ECF_trnsptr_transmembrane"/>
</dbReference>
<evidence type="ECO:0000313" key="8">
    <source>
        <dbReference type="Proteomes" id="UP001499924"/>
    </source>
</evidence>
<feature type="transmembrane region" description="Helical" evidence="6">
    <location>
        <begin position="138"/>
        <end position="156"/>
    </location>
</feature>
<evidence type="ECO:0000256" key="5">
    <source>
        <dbReference type="ARBA" id="ARBA00023136"/>
    </source>
</evidence>
<evidence type="ECO:0000256" key="6">
    <source>
        <dbReference type="SAM" id="Phobius"/>
    </source>
</evidence>
<comment type="caution">
    <text evidence="7">The sequence shown here is derived from an EMBL/GenBank/DDBJ whole genome shotgun (WGS) entry which is preliminary data.</text>
</comment>
<dbReference type="PANTHER" id="PTHR34857:SF2">
    <property type="entry name" value="SLL0384 PROTEIN"/>
    <property type="match status" value="1"/>
</dbReference>
<comment type="subcellular location">
    <subcellularLocation>
        <location evidence="1">Membrane</location>
        <topology evidence="1">Multi-pass membrane protein</topology>
    </subcellularLocation>
</comment>
<dbReference type="RefSeq" id="WP_344690493.1">
    <property type="nucleotide sequence ID" value="NZ_BAAAVV010000011.1"/>
</dbReference>
<dbReference type="Pfam" id="PF02361">
    <property type="entry name" value="CbiQ"/>
    <property type="match status" value="1"/>
</dbReference>
<dbReference type="CDD" id="cd16914">
    <property type="entry name" value="EcfT"/>
    <property type="match status" value="1"/>
</dbReference>
<keyword evidence="4 6" id="KW-1133">Transmembrane helix</keyword>
<feature type="transmembrane region" description="Helical" evidence="6">
    <location>
        <begin position="227"/>
        <end position="250"/>
    </location>
</feature>
<protein>
    <submittedName>
        <fullName evidence="7">Energy-coupling factor transporter transmembrane component T</fullName>
    </submittedName>
</protein>
<evidence type="ECO:0000256" key="2">
    <source>
        <dbReference type="ARBA" id="ARBA00022475"/>
    </source>
</evidence>
<keyword evidence="5 6" id="KW-0472">Membrane</keyword>
<evidence type="ECO:0000256" key="3">
    <source>
        <dbReference type="ARBA" id="ARBA00022692"/>
    </source>
</evidence>
<keyword evidence="3 6" id="KW-0812">Transmembrane</keyword>
<feature type="transmembrane region" description="Helical" evidence="6">
    <location>
        <begin position="31"/>
        <end position="60"/>
    </location>
</feature>
<feature type="transmembrane region" description="Helical" evidence="6">
    <location>
        <begin position="176"/>
        <end position="193"/>
    </location>
</feature>
<name>A0ABP6PKL4_9ACTN</name>
<dbReference type="PANTHER" id="PTHR34857">
    <property type="entry name" value="SLL0384 PROTEIN"/>
    <property type="match status" value="1"/>
</dbReference>
<dbReference type="InterPro" id="IPR051611">
    <property type="entry name" value="ECF_transporter_component"/>
</dbReference>
<reference evidence="8" key="1">
    <citation type="journal article" date="2019" name="Int. J. Syst. Evol. Microbiol.">
        <title>The Global Catalogue of Microorganisms (GCM) 10K type strain sequencing project: providing services to taxonomists for standard genome sequencing and annotation.</title>
        <authorList>
            <consortium name="The Broad Institute Genomics Platform"/>
            <consortium name="The Broad Institute Genome Sequencing Center for Infectious Disease"/>
            <person name="Wu L."/>
            <person name="Ma J."/>
        </authorList>
    </citation>
    <scope>NUCLEOTIDE SEQUENCE [LARGE SCALE GENOMIC DNA]</scope>
    <source>
        <strain evidence="8">JCM 15614</strain>
    </source>
</reference>
<keyword evidence="8" id="KW-1185">Reference proteome</keyword>
<gene>
    <name evidence="7" type="ORF">GCM10010531_36880</name>
</gene>
<evidence type="ECO:0000256" key="1">
    <source>
        <dbReference type="ARBA" id="ARBA00004141"/>
    </source>
</evidence>
<organism evidence="7 8">
    <name type="scientific">Blastococcus jejuensis</name>
    <dbReference type="NCBI Taxonomy" id="351224"/>
    <lineage>
        <taxon>Bacteria</taxon>
        <taxon>Bacillati</taxon>
        <taxon>Actinomycetota</taxon>
        <taxon>Actinomycetes</taxon>
        <taxon>Geodermatophilales</taxon>
        <taxon>Geodermatophilaceae</taxon>
        <taxon>Blastococcus</taxon>
    </lineage>
</organism>
<accession>A0ABP6PKL4</accession>
<feature type="transmembrane region" description="Helical" evidence="6">
    <location>
        <begin position="72"/>
        <end position="89"/>
    </location>
</feature>
<dbReference type="EMBL" id="BAAAVV010000011">
    <property type="protein sequence ID" value="GAA3179473.1"/>
    <property type="molecule type" value="Genomic_DNA"/>
</dbReference>
<feature type="transmembrane region" description="Helical" evidence="6">
    <location>
        <begin position="95"/>
        <end position="117"/>
    </location>
</feature>
<keyword evidence="2" id="KW-1003">Cell membrane</keyword>
<evidence type="ECO:0000256" key="4">
    <source>
        <dbReference type="ARBA" id="ARBA00022989"/>
    </source>
</evidence>
<evidence type="ECO:0000313" key="7">
    <source>
        <dbReference type="EMBL" id="GAA3179473.1"/>
    </source>
</evidence>